<evidence type="ECO:0000313" key="4">
    <source>
        <dbReference type="Proteomes" id="UP000708148"/>
    </source>
</evidence>
<dbReference type="AlphaFoldDB" id="A0A8S1IYJ8"/>
<dbReference type="PANTHER" id="PTHR11092:SF0">
    <property type="entry name" value="EPIMERASE FAMILY PROTEIN SDR39U1"/>
    <property type="match status" value="1"/>
</dbReference>
<dbReference type="OrthoDB" id="276721at2759"/>
<protein>
    <recommendedName>
        <fullName evidence="2">NAD-dependent epimerase/dehydratase domain-containing protein</fullName>
    </recommendedName>
</protein>
<proteinExistence type="predicted"/>
<accession>A0A8S1IYJ8</accession>
<evidence type="ECO:0000256" key="1">
    <source>
        <dbReference type="SAM" id="MobiDB-lite"/>
    </source>
</evidence>
<dbReference type="Gene3D" id="3.40.50.720">
    <property type="entry name" value="NAD(P)-binding Rossmann-like Domain"/>
    <property type="match status" value="1"/>
</dbReference>
<dbReference type="InterPro" id="IPR001509">
    <property type="entry name" value="Epimerase_deHydtase"/>
</dbReference>
<feature type="domain" description="NAD-dependent epimerase/dehydratase" evidence="2">
    <location>
        <begin position="84"/>
        <end position="150"/>
    </location>
</feature>
<reference evidence="3" key="1">
    <citation type="submission" date="2020-12" db="EMBL/GenBank/DDBJ databases">
        <authorList>
            <person name="Iha C."/>
        </authorList>
    </citation>
    <scope>NUCLEOTIDE SEQUENCE</scope>
</reference>
<sequence>MSAGASAWVCGGAAAGGLKKAPEHRPGQCRQAPPRGAGWGVGSLRSAFRGAAVDAGCGEARERRGGRSEAVCCSGSAGGDAMTIAVTGATGLIGTRLVARLSALGHKVKVLTRNPGRARGKLPYRGLTFVGPSQWESTICGCDGVVNLAGEPIAT</sequence>
<feature type="non-terminal residue" evidence="3">
    <location>
        <position position="155"/>
    </location>
</feature>
<dbReference type="InterPro" id="IPR036291">
    <property type="entry name" value="NAD(P)-bd_dom_sf"/>
</dbReference>
<dbReference type="SUPFAM" id="SSF51735">
    <property type="entry name" value="NAD(P)-binding Rossmann-fold domains"/>
    <property type="match status" value="1"/>
</dbReference>
<evidence type="ECO:0000313" key="3">
    <source>
        <dbReference type="EMBL" id="CAD7698887.1"/>
    </source>
</evidence>
<dbReference type="EMBL" id="CAJHUC010000905">
    <property type="protein sequence ID" value="CAD7698887.1"/>
    <property type="molecule type" value="Genomic_DNA"/>
</dbReference>
<dbReference type="PANTHER" id="PTHR11092">
    <property type="entry name" value="SUGAR NUCLEOTIDE EPIMERASE RELATED"/>
    <property type="match status" value="1"/>
</dbReference>
<evidence type="ECO:0000259" key="2">
    <source>
        <dbReference type="Pfam" id="PF01370"/>
    </source>
</evidence>
<comment type="caution">
    <text evidence="3">The sequence shown here is derived from an EMBL/GenBank/DDBJ whole genome shotgun (WGS) entry which is preliminary data.</text>
</comment>
<gene>
    <name evidence="3" type="ORF">OSTQU699_LOCUS4246</name>
</gene>
<dbReference type="Pfam" id="PF01370">
    <property type="entry name" value="Epimerase"/>
    <property type="match status" value="1"/>
</dbReference>
<feature type="region of interest" description="Disordered" evidence="1">
    <location>
        <begin position="17"/>
        <end position="36"/>
    </location>
</feature>
<name>A0A8S1IYJ8_9CHLO</name>
<organism evidence="3 4">
    <name type="scientific">Ostreobium quekettii</name>
    <dbReference type="NCBI Taxonomy" id="121088"/>
    <lineage>
        <taxon>Eukaryota</taxon>
        <taxon>Viridiplantae</taxon>
        <taxon>Chlorophyta</taxon>
        <taxon>core chlorophytes</taxon>
        <taxon>Ulvophyceae</taxon>
        <taxon>TCBD clade</taxon>
        <taxon>Bryopsidales</taxon>
        <taxon>Ostreobineae</taxon>
        <taxon>Ostreobiaceae</taxon>
        <taxon>Ostreobium</taxon>
    </lineage>
</organism>
<dbReference type="Proteomes" id="UP000708148">
    <property type="component" value="Unassembled WGS sequence"/>
</dbReference>
<keyword evidence="4" id="KW-1185">Reference proteome</keyword>